<feature type="region of interest" description="Disordered" evidence="1">
    <location>
        <begin position="111"/>
        <end position="150"/>
    </location>
</feature>
<reference evidence="3" key="1">
    <citation type="journal article" date="2019" name="Int. J. Syst. Evol. Microbiol.">
        <title>The Global Catalogue of Microorganisms (GCM) 10K type strain sequencing project: providing services to taxonomists for standard genome sequencing and annotation.</title>
        <authorList>
            <consortium name="The Broad Institute Genomics Platform"/>
            <consortium name="The Broad Institute Genome Sequencing Center for Infectious Disease"/>
            <person name="Wu L."/>
            <person name="Ma J."/>
        </authorList>
    </citation>
    <scope>NUCLEOTIDE SEQUENCE [LARGE SCALE GENOMIC DNA]</scope>
    <source>
        <strain evidence="3">KCTC 42224</strain>
    </source>
</reference>
<dbReference type="Proteomes" id="UP001595683">
    <property type="component" value="Unassembled WGS sequence"/>
</dbReference>
<evidence type="ECO:0000313" key="3">
    <source>
        <dbReference type="Proteomes" id="UP001595683"/>
    </source>
</evidence>
<protein>
    <recommendedName>
        <fullName evidence="4">Helix-turn-helix domain-containing protein</fullName>
    </recommendedName>
</protein>
<organism evidence="2 3">
    <name type="scientific">Novosphingobium pokkalii</name>
    <dbReference type="NCBI Taxonomy" id="1770194"/>
    <lineage>
        <taxon>Bacteria</taxon>
        <taxon>Pseudomonadati</taxon>
        <taxon>Pseudomonadota</taxon>
        <taxon>Alphaproteobacteria</taxon>
        <taxon>Sphingomonadales</taxon>
        <taxon>Sphingomonadaceae</taxon>
        <taxon>Novosphingobium</taxon>
    </lineage>
</organism>
<evidence type="ECO:0000313" key="2">
    <source>
        <dbReference type="EMBL" id="MFC3673658.1"/>
    </source>
</evidence>
<name>A0ABV7V996_9SPHN</name>
<comment type="caution">
    <text evidence="2">The sequence shown here is derived from an EMBL/GenBank/DDBJ whole genome shotgun (WGS) entry which is preliminary data.</text>
</comment>
<accession>A0ABV7V996</accession>
<proteinExistence type="predicted"/>
<sequence length="337" mass="37054">MAREVYAWAVKRKVKGIALNQVFLHIASWAGPDGFCKFRSVRDIAEAVRCSERTVQRALDRLEAPVSEGGLGLIRRVSRYHANGAQRANGFVLVGYQPGLGLGDSLSPTGCQFDAGGRGQTVTPDSNKDSGKKDSPLNPPSQGRPRRAMPCDWQVPPVEGLPAWAHTMASQWPDDAYAAQGEAFQQKALGHGLRQADWNASWAAHVQKVHEQVMRSAKPGGLYAVPAPTVAVPLPLPSPVLAQEREDTHSNQLREALQRDLPSRMWERFFAPSAYLFADPGLKVICPNQSVRDWLETNATVRLRKAGDLVRPGLLWVTFEVEVRTGPSVQSDLRRAD</sequence>
<evidence type="ECO:0000256" key="1">
    <source>
        <dbReference type="SAM" id="MobiDB-lite"/>
    </source>
</evidence>
<dbReference type="Gene3D" id="1.10.10.10">
    <property type="entry name" value="Winged helix-like DNA-binding domain superfamily/Winged helix DNA-binding domain"/>
    <property type="match status" value="1"/>
</dbReference>
<evidence type="ECO:0008006" key="4">
    <source>
        <dbReference type="Google" id="ProtNLM"/>
    </source>
</evidence>
<feature type="compositionally biased region" description="Basic and acidic residues" evidence="1">
    <location>
        <begin position="126"/>
        <end position="135"/>
    </location>
</feature>
<dbReference type="InterPro" id="IPR036388">
    <property type="entry name" value="WH-like_DNA-bd_sf"/>
</dbReference>
<dbReference type="RefSeq" id="WP_191324914.1">
    <property type="nucleotide sequence ID" value="NZ_BMZP01000012.1"/>
</dbReference>
<keyword evidence="3" id="KW-1185">Reference proteome</keyword>
<dbReference type="EMBL" id="JBHRYE010000049">
    <property type="protein sequence ID" value="MFC3673658.1"/>
    <property type="molecule type" value="Genomic_DNA"/>
</dbReference>
<gene>
    <name evidence="2" type="ORF">ACFOOT_19730</name>
</gene>